<feature type="domain" description="F5/8 type C" evidence="8">
    <location>
        <begin position="491"/>
        <end position="575"/>
    </location>
</feature>
<dbReference type="PROSITE" id="PS50022">
    <property type="entry name" value="FA58C_3"/>
    <property type="match status" value="1"/>
</dbReference>
<protein>
    <recommendedName>
        <fullName evidence="3">alpha-L-fucosidase</fullName>
        <ecNumber evidence="3">3.2.1.51</ecNumber>
    </recommendedName>
</protein>
<keyword evidence="5" id="KW-0378">Hydrolase</keyword>
<dbReference type="Gene3D" id="3.20.20.80">
    <property type="entry name" value="Glycosidases"/>
    <property type="match status" value="1"/>
</dbReference>
<dbReference type="InterPro" id="IPR017853">
    <property type="entry name" value="GH"/>
</dbReference>
<keyword evidence="10" id="KW-1185">Reference proteome</keyword>
<name>A0A3P1CGC3_9BACT</name>
<evidence type="ECO:0000259" key="8">
    <source>
        <dbReference type="PROSITE" id="PS50022"/>
    </source>
</evidence>
<dbReference type="GO" id="GO:0006004">
    <property type="term" value="P:fucose metabolic process"/>
    <property type="evidence" value="ECO:0007669"/>
    <property type="project" value="InterPro"/>
</dbReference>
<gene>
    <name evidence="9" type="ORF">EHT87_19575</name>
</gene>
<evidence type="ECO:0000256" key="3">
    <source>
        <dbReference type="ARBA" id="ARBA00012662"/>
    </source>
</evidence>
<dbReference type="SUPFAM" id="SSF51445">
    <property type="entry name" value="(Trans)glycosidases"/>
    <property type="match status" value="1"/>
</dbReference>
<dbReference type="InterPro" id="IPR008979">
    <property type="entry name" value="Galactose-bd-like_sf"/>
</dbReference>
<dbReference type="GO" id="GO:0004560">
    <property type="term" value="F:alpha-L-fucosidase activity"/>
    <property type="evidence" value="ECO:0007669"/>
    <property type="project" value="InterPro"/>
</dbReference>
<evidence type="ECO:0000313" key="9">
    <source>
        <dbReference type="EMBL" id="RRB12401.1"/>
    </source>
</evidence>
<dbReference type="Pfam" id="PF01120">
    <property type="entry name" value="Alpha_L_fucos"/>
    <property type="match status" value="1"/>
</dbReference>
<dbReference type="Pfam" id="PF00754">
    <property type="entry name" value="F5_F8_type_C"/>
    <property type="match status" value="1"/>
</dbReference>
<dbReference type="AlphaFoldDB" id="A0A3P1CGC3"/>
<evidence type="ECO:0000313" key="10">
    <source>
        <dbReference type="Proteomes" id="UP000274271"/>
    </source>
</evidence>
<keyword evidence="4 7" id="KW-0732">Signal</keyword>
<dbReference type="SUPFAM" id="SSF49785">
    <property type="entry name" value="Galactose-binding domain-like"/>
    <property type="match status" value="1"/>
</dbReference>
<dbReference type="InterPro" id="IPR057739">
    <property type="entry name" value="Glyco_hydro_29_N"/>
</dbReference>
<comment type="function">
    <text evidence="1">Alpha-L-fucosidase is responsible for hydrolyzing the alpha-1,6-linked fucose joined to the reducing-end N-acetylglucosamine of the carbohydrate moieties of glycoproteins.</text>
</comment>
<accession>A0A3P1CGC3</accession>
<dbReference type="GO" id="GO:0016139">
    <property type="term" value="P:glycoside catabolic process"/>
    <property type="evidence" value="ECO:0007669"/>
    <property type="project" value="TreeGrafter"/>
</dbReference>
<dbReference type="GO" id="GO:0005764">
    <property type="term" value="C:lysosome"/>
    <property type="evidence" value="ECO:0007669"/>
    <property type="project" value="TreeGrafter"/>
</dbReference>
<dbReference type="Gene3D" id="2.60.120.260">
    <property type="entry name" value="Galactose-binding domain-like"/>
    <property type="match status" value="1"/>
</dbReference>
<dbReference type="InterPro" id="IPR000421">
    <property type="entry name" value="FA58C"/>
</dbReference>
<reference evidence="9 10" key="1">
    <citation type="submission" date="2018-11" db="EMBL/GenBank/DDBJ databases">
        <authorList>
            <person name="Zhou Z."/>
            <person name="Wang G."/>
        </authorList>
    </citation>
    <scope>NUCLEOTIDE SEQUENCE [LARGE SCALE GENOMIC DNA]</scope>
    <source>
        <strain evidence="9 10">KCTC42998</strain>
    </source>
</reference>
<organism evidence="9 10">
    <name type="scientific">Larkinella knui</name>
    <dbReference type="NCBI Taxonomy" id="2025310"/>
    <lineage>
        <taxon>Bacteria</taxon>
        <taxon>Pseudomonadati</taxon>
        <taxon>Bacteroidota</taxon>
        <taxon>Cytophagia</taxon>
        <taxon>Cytophagales</taxon>
        <taxon>Spirosomataceae</taxon>
        <taxon>Larkinella</taxon>
    </lineage>
</organism>
<evidence type="ECO:0000256" key="1">
    <source>
        <dbReference type="ARBA" id="ARBA00004071"/>
    </source>
</evidence>
<dbReference type="EC" id="3.2.1.51" evidence="3"/>
<evidence type="ECO:0000256" key="6">
    <source>
        <dbReference type="ARBA" id="ARBA00023295"/>
    </source>
</evidence>
<dbReference type="Proteomes" id="UP000274271">
    <property type="component" value="Unassembled WGS sequence"/>
</dbReference>
<evidence type="ECO:0000256" key="5">
    <source>
        <dbReference type="ARBA" id="ARBA00022801"/>
    </source>
</evidence>
<keyword evidence="6" id="KW-0326">Glycosidase</keyword>
<sequence>MKLKFRFLMLLFAASQTLVAQSTLSQDQRLQWWRDSRLGLFIHWGPVSRIGKEISWSRKGYGPSRYDSLYLQFNPTRFNAREWVKMAKANGFKYIVLTAKHHDGFCLWNTRTTSYNVMSSPFGRDVCKELAQAAHDEGMPIGWYFSVADWKDPDCRNPATNGQFADRVLKQVNELLTNYGTISLLWIDYEGWPSPVEPKKVYDLARRLQPRIIINNRLEPFTPDESHAYLGQYADYTTPEGFVAGYGAIPWETCTNMGHQWAWRFGDSPRSLPECVQTLVRCVGGNGNLLFNIGPDSTGVFPASFVTRTQEMGTWINRHADALYKTRGGPYTPATDYVSAYRGNTVYLFLFSKQPGEIRLPPLAAKVKSARLLNGAPVGVNQQTADLRLTIPAMDTDGVATVVALTLDKPAESLGQIRPFSTTNALSYGKRARASSAIGPFLHDASVAVDDNPATFWKMGRRTDVNFDAYYGKNIHYFSDSVMNLYQHAGWLEVDLGKPQTVSRIAASEYGNEKSKINAFSIQYEKNGQWVTLAQDTTMNTWSKTIEPVQAQKFRLVIQDSQGYPGVREFQVFGDGK</sequence>
<dbReference type="InterPro" id="IPR016286">
    <property type="entry name" value="FUC_metazoa-typ"/>
</dbReference>
<feature type="chain" id="PRO_5018257882" description="alpha-L-fucosidase" evidence="7">
    <location>
        <begin position="21"/>
        <end position="577"/>
    </location>
</feature>
<proteinExistence type="inferred from homology"/>
<dbReference type="PRINTS" id="PR00741">
    <property type="entry name" value="GLHYDRLASE29"/>
</dbReference>
<feature type="signal peptide" evidence="7">
    <location>
        <begin position="1"/>
        <end position="20"/>
    </location>
</feature>
<comment type="similarity">
    <text evidence="2">Belongs to the glycosyl hydrolase 29 family.</text>
</comment>
<evidence type="ECO:0000256" key="7">
    <source>
        <dbReference type="SAM" id="SignalP"/>
    </source>
</evidence>
<dbReference type="EMBL" id="RQJP01000004">
    <property type="protein sequence ID" value="RRB12401.1"/>
    <property type="molecule type" value="Genomic_DNA"/>
</dbReference>
<comment type="caution">
    <text evidence="9">The sequence shown here is derived from an EMBL/GenBank/DDBJ whole genome shotgun (WGS) entry which is preliminary data.</text>
</comment>
<dbReference type="SMART" id="SM00812">
    <property type="entry name" value="Alpha_L_fucos"/>
    <property type="match status" value="1"/>
</dbReference>
<dbReference type="PANTHER" id="PTHR10030">
    <property type="entry name" value="ALPHA-L-FUCOSIDASE"/>
    <property type="match status" value="1"/>
</dbReference>
<dbReference type="RefSeq" id="WP_124908354.1">
    <property type="nucleotide sequence ID" value="NZ_RQJP01000004.1"/>
</dbReference>
<dbReference type="OrthoDB" id="107551at2"/>
<dbReference type="InterPro" id="IPR000933">
    <property type="entry name" value="Glyco_hydro_29"/>
</dbReference>
<dbReference type="PANTHER" id="PTHR10030:SF37">
    <property type="entry name" value="ALPHA-L-FUCOSIDASE-RELATED"/>
    <property type="match status" value="1"/>
</dbReference>
<evidence type="ECO:0000256" key="4">
    <source>
        <dbReference type="ARBA" id="ARBA00022729"/>
    </source>
</evidence>
<evidence type="ECO:0000256" key="2">
    <source>
        <dbReference type="ARBA" id="ARBA00007951"/>
    </source>
</evidence>